<reference evidence="4 5" key="1">
    <citation type="submission" date="2016-11" db="EMBL/GenBank/DDBJ databases">
        <title>Complete genome sequence of Sulfitobacter sp. AM1-D1, a toxic bacteria associated with marine dinoflagellate Alexandrium minutum in East China Sea.</title>
        <authorList>
            <person name="Yang Q."/>
            <person name="Zhang X."/>
            <person name="Tian X."/>
        </authorList>
    </citation>
    <scope>NUCLEOTIDE SEQUENCE [LARGE SCALE GENOMIC DNA]</scope>
    <source>
        <strain evidence="4 5">AM1-D1</strain>
    </source>
</reference>
<dbReference type="RefSeq" id="WP_071972806.1">
    <property type="nucleotide sequence ID" value="NZ_CP018076.1"/>
</dbReference>
<dbReference type="Pfam" id="PF07012">
    <property type="entry name" value="Curlin_rpt"/>
    <property type="match status" value="3"/>
</dbReference>
<evidence type="ECO:0000256" key="2">
    <source>
        <dbReference type="ARBA" id="ARBA00022729"/>
    </source>
</evidence>
<dbReference type="InterPro" id="IPR009742">
    <property type="entry name" value="Curlin_rpt"/>
</dbReference>
<dbReference type="GO" id="GO:0007155">
    <property type="term" value="P:cell adhesion"/>
    <property type="evidence" value="ECO:0007669"/>
    <property type="project" value="InterPro"/>
</dbReference>
<dbReference type="EMBL" id="CP018076">
    <property type="protein sequence ID" value="APE44464.1"/>
    <property type="molecule type" value="Genomic_DNA"/>
</dbReference>
<evidence type="ECO:0000256" key="1">
    <source>
        <dbReference type="ARBA" id="ARBA00009766"/>
    </source>
</evidence>
<evidence type="ECO:0000313" key="4">
    <source>
        <dbReference type="EMBL" id="APE44464.1"/>
    </source>
</evidence>
<dbReference type="STRING" id="1917485.BOO69_14365"/>
<dbReference type="AlphaFoldDB" id="A0A1J0WJW8"/>
<proteinExistence type="inferred from homology"/>
<evidence type="ECO:0000256" key="3">
    <source>
        <dbReference type="SAM" id="SignalP"/>
    </source>
</evidence>
<organism evidence="4 5">
    <name type="scientific">Sulfitobacter alexandrii</name>
    <dbReference type="NCBI Taxonomy" id="1917485"/>
    <lineage>
        <taxon>Bacteria</taxon>
        <taxon>Pseudomonadati</taxon>
        <taxon>Pseudomonadota</taxon>
        <taxon>Alphaproteobacteria</taxon>
        <taxon>Rhodobacterales</taxon>
        <taxon>Roseobacteraceae</taxon>
        <taxon>Sulfitobacter</taxon>
    </lineage>
</organism>
<evidence type="ECO:0000313" key="5">
    <source>
        <dbReference type="Proteomes" id="UP000181897"/>
    </source>
</evidence>
<dbReference type="OrthoDB" id="7854205at2"/>
<sequence length="537" mass="55224">MTFRKFALATTALTMIGAGAWADDNTVRIDQLGAGNVADIDQSEASFSYAGRDDYTTQRLDTLTMQQVGDDNMLSITQFGDRNYVGALSRNNGGDGSGVKQRGDKNEATITQDGVRNLVNSLTQDSDAGATAAQNTLTIEQTGVSRSHPLKNNGGLEDGADNYITGIAQINNGGATSAANDMQVTQTRDTAMKQFRANAIGRGGVGGNFGNDASHANVALKQEGAGNEMIVSQSGEENVIYDTRNSDVELLQLGNGNEMNVSQSGKENRIYTVSQNSTAGTTGNTANVSQSGERNGAAGLNKTFAGGVGATRSSVLQTGGGNVVNYSATGNDNQFGFTQIGNSNTVNQVTIVGNGNETAAYQQGDFNSASIAPIVGDGNDVGISQTGGNFNAATVQLTNGSDDNSIGISQTGNINGATVTADGDRNYVEVVQIGSNPSGVLMNIIGNDNGGGTFMGMATSGLGLASGLIKQDGFDNVFEGQIIGSDNQFAALQQGNDNEIQADVFGDGNEYAVSQIGNGNLSFIMQNGSGNVAGVSQ</sequence>
<keyword evidence="5" id="KW-1185">Reference proteome</keyword>
<dbReference type="KEGG" id="suam:BOO69_14365"/>
<keyword evidence="2 3" id="KW-0732">Signal</keyword>
<accession>A0A1J0WJW8</accession>
<dbReference type="GO" id="GO:0009289">
    <property type="term" value="C:pilus"/>
    <property type="evidence" value="ECO:0007669"/>
    <property type="project" value="InterPro"/>
</dbReference>
<name>A0A1J0WJW8_9RHOB</name>
<comment type="similarity">
    <text evidence="1">Belongs to the CsgA/CsgB family.</text>
</comment>
<feature type="chain" id="PRO_5011955567" description="Curlin associated repeat-containing protein" evidence="3">
    <location>
        <begin position="23"/>
        <end position="537"/>
    </location>
</feature>
<evidence type="ECO:0008006" key="6">
    <source>
        <dbReference type="Google" id="ProtNLM"/>
    </source>
</evidence>
<protein>
    <recommendedName>
        <fullName evidence="6">Curlin associated repeat-containing protein</fullName>
    </recommendedName>
</protein>
<feature type="signal peptide" evidence="3">
    <location>
        <begin position="1"/>
        <end position="22"/>
    </location>
</feature>
<dbReference type="Proteomes" id="UP000181897">
    <property type="component" value="Chromosome"/>
</dbReference>
<gene>
    <name evidence="4" type="ORF">BOO69_14365</name>
</gene>